<sequence>MVAGISSAKKRKRLLWDALGIKQAF</sequence>
<reference evidence="1" key="1">
    <citation type="submission" date="2018-05" db="EMBL/GenBank/DDBJ databases">
        <authorList>
            <person name="Lanie J.A."/>
            <person name="Ng W.-L."/>
            <person name="Kazmierczak K.M."/>
            <person name="Andrzejewski T.M."/>
            <person name="Davidsen T.M."/>
            <person name="Wayne K.J."/>
            <person name="Tettelin H."/>
            <person name="Glass J.I."/>
            <person name="Rusch D."/>
            <person name="Podicherti R."/>
            <person name="Tsui H.-C.T."/>
            <person name="Winkler M.E."/>
        </authorList>
    </citation>
    <scope>NUCLEOTIDE SEQUENCE</scope>
</reference>
<evidence type="ECO:0000313" key="1">
    <source>
        <dbReference type="EMBL" id="SVE36526.1"/>
    </source>
</evidence>
<protein>
    <submittedName>
        <fullName evidence="1">Uncharacterized protein</fullName>
    </submittedName>
</protein>
<organism evidence="1">
    <name type="scientific">marine metagenome</name>
    <dbReference type="NCBI Taxonomy" id="408172"/>
    <lineage>
        <taxon>unclassified sequences</taxon>
        <taxon>metagenomes</taxon>
        <taxon>ecological metagenomes</taxon>
    </lineage>
</organism>
<dbReference type="AlphaFoldDB" id="A0A383CVZ9"/>
<accession>A0A383CVZ9</accession>
<name>A0A383CVZ9_9ZZZZ</name>
<proteinExistence type="predicted"/>
<gene>
    <name evidence="1" type="ORF">METZ01_LOCUS489380</name>
</gene>
<dbReference type="EMBL" id="UINC01212273">
    <property type="protein sequence ID" value="SVE36526.1"/>
    <property type="molecule type" value="Genomic_DNA"/>
</dbReference>